<sequence>MERGKRAQFLVTFSVSLATLTMGVLSAWPTIVIPLFHKNATHIQVTDEVASWMVAVSPLGFLSGSLLTRYVSDQFGRRVTVLVSAGPIALGTLFVILATKGWMICITKFLWGFGTGMLSTVLTMYLVEISYKDLRGSLNVVTRFMFNFGNLIVMCIGPFLTYEVLNCSLLALPLIYLVGCWWIPESPYYHLKEGRVTAARKELSRLRNKDAKMLEEELQTMQNSVRNEMRGSSSAKELFTGKQYRRALIVAAGLKVSQILTGGMAIQQYLIVIVQESKFSMAPATISIVYGSVKFGVAFISSFLVDRVGRRPLLIYSFFGTGISCAIVGSYFFLLDVVQIDHKSLSPYGIFTFIGIIFSTIISNLGFNSIVGIIPAEIFPLNVKAVAMTSLNILGGIMGFVVGRGYQVIKDLLGLSGVFWIFALVTFGGATFSYFLVPETRGKSLHEIQIMIQGVDYNESHVNEIKKSELEGETELTALRRENDEENKIS</sequence>
<evidence type="ECO:0000256" key="6">
    <source>
        <dbReference type="ARBA" id="ARBA00022989"/>
    </source>
</evidence>
<dbReference type="PROSITE" id="PS50850">
    <property type="entry name" value="MFS"/>
    <property type="match status" value="1"/>
</dbReference>
<feature type="transmembrane region" description="Helical" evidence="9">
    <location>
        <begin position="7"/>
        <end position="29"/>
    </location>
</feature>
<feature type="transmembrane region" description="Helical" evidence="9">
    <location>
        <begin position="418"/>
        <end position="437"/>
    </location>
</feature>
<evidence type="ECO:0000256" key="3">
    <source>
        <dbReference type="ARBA" id="ARBA00022475"/>
    </source>
</evidence>
<dbReference type="InterPro" id="IPR005829">
    <property type="entry name" value="Sugar_transporter_CS"/>
</dbReference>
<dbReference type="Pfam" id="PF00083">
    <property type="entry name" value="Sugar_tr"/>
    <property type="match status" value="1"/>
</dbReference>
<feature type="transmembrane region" description="Helical" evidence="9">
    <location>
        <begin position="386"/>
        <end position="406"/>
    </location>
</feature>
<gene>
    <name evidence="11" type="ORF">PAPOLLO_LOCUS19825</name>
</gene>
<reference evidence="11" key="1">
    <citation type="submission" date="2021-04" db="EMBL/GenBank/DDBJ databases">
        <authorList>
            <person name="Tunstrom K."/>
        </authorList>
    </citation>
    <scope>NUCLEOTIDE SEQUENCE</scope>
</reference>
<feature type="transmembrane region" description="Helical" evidence="9">
    <location>
        <begin position="140"/>
        <end position="162"/>
    </location>
</feature>
<dbReference type="FunFam" id="1.20.1250.20:FF:000218">
    <property type="entry name" value="facilitated trehalose transporter Tret1"/>
    <property type="match status" value="1"/>
</dbReference>
<feature type="transmembrane region" description="Helical" evidence="9">
    <location>
        <begin position="79"/>
        <end position="97"/>
    </location>
</feature>
<evidence type="ECO:0000313" key="11">
    <source>
        <dbReference type="EMBL" id="CAG5031915.1"/>
    </source>
</evidence>
<feature type="transmembrane region" description="Helical" evidence="9">
    <location>
        <begin position="109"/>
        <end position="128"/>
    </location>
</feature>
<evidence type="ECO:0000256" key="8">
    <source>
        <dbReference type="SAM" id="Coils"/>
    </source>
</evidence>
<organism evidence="11 12">
    <name type="scientific">Parnassius apollo</name>
    <name type="common">Apollo butterfly</name>
    <name type="synonym">Papilio apollo</name>
    <dbReference type="NCBI Taxonomy" id="110799"/>
    <lineage>
        <taxon>Eukaryota</taxon>
        <taxon>Metazoa</taxon>
        <taxon>Ecdysozoa</taxon>
        <taxon>Arthropoda</taxon>
        <taxon>Hexapoda</taxon>
        <taxon>Insecta</taxon>
        <taxon>Pterygota</taxon>
        <taxon>Neoptera</taxon>
        <taxon>Endopterygota</taxon>
        <taxon>Lepidoptera</taxon>
        <taxon>Glossata</taxon>
        <taxon>Ditrysia</taxon>
        <taxon>Papilionoidea</taxon>
        <taxon>Papilionidae</taxon>
        <taxon>Parnassiinae</taxon>
        <taxon>Parnassini</taxon>
        <taxon>Parnassius</taxon>
        <taxon>Parnassius</taxon>
    </lineage>
</organism>
<dbReference type="EMBL" id="CAJQZP010001218">
    <property type="protein sequence ID" value="CAG5031915.1"/>
    <property type="molecule type" value="Genomic_DNA"/>
</dbReference>
<feature type="transmembrane region" description="Helical" evidence="9">
    <location>
        <begin position="284"/>
        <end position="306"/>
    </location>
</feature>
<evidence type="ECO:0000313" key="12">
    <source>
        <dbReference type="Proteomes" id="UP000691718"/>
    </source>
</evidence>
<dbReference type="Proteomes" id="UP000691718">
    <property type="component" value="Unassembled WGS sequence"/>
</dbReference>
<dbReference type="AlphaFoldDB" id="A0A8S3XTY6"/>
<evidence type="ECO:0000256" key="9">
    <source>
        <dbReference type="SAM" id="Phobius"/>
    </source>
</evidence>
<dbReference type="PROSITE" id="PS00217">
    <property type="entry name" value="SUGAR_TRANSPORT_2"/>
    <property type="match status" value="1"/>
</dbReference>
<keyword evidence="12" id="KW-1185">Reference proteome</keyword>
<proteinExistence type="predicted"/>
<evidence type="ECO:0000259" key="10">
    <source>
        <dbReference type="PROSITE" id="PS50850"/>
    </source>
</evidence>
<evidence type="ECO:0000256" key="5">
    <source>
        <dbReference type="ARBA" id="ARBA00022692"/>
    </source>
</evidence>
<evidence type="ECO:0000256" key="1">
    <source>
        <dbReference type="ARBA" id="ARBA00004651"/>
    </source>
</evidence>
<feature type="transmembrane region" description="Helical" evidence="9">
    <location>
        <begin position="313"/>
        <end position="334"/>
    </location>
</feature>
<keyword evidence="7 9" id="KW-0472">Membrane</keyword>
<evidence type="ECO:0000256" key="4">
    <source>
        <dbReference type="ARBA" id="ARBA00022597"/>
    </source>
</evidence>
<comment type="caution">
    <text evidence="11">The sequence shown here is derived from an EMBL/GenBank/DDBJ whole genome shotgun (WGS) entry which is preliminary data.</text>
</comment>
<evidence type="ECO:0000256" key="2">
    <source>
        <dbReference type="ARBA" id="ARBA00022448"/>
    </source>
</evidence>
<feature type="domain" description="Major facilitator superfamily (MFS) profile" evidence="10">
    <location>
        <begin position="7"/>
        <end position="441"/>
    </location>
</feature>
<accession>A0A8S3XTY6</accession>
<name>A0A8S3XTY6_PARAO</name>
<dbReference type="GO" id="GO:0005886">
    <property type="term" value="C:plasma membrane"/>
    <property type="evidence" value="ECO:0007669"/>
    <property type="project" value="UniProtKB-SubCell"/>
</dbReference>
<dbReference type="PROSITE" id="PS00216">
    <property type="entry name" value="SUGAR_TRANSPORT_1"/>
    <property type="match status" value="1"/>
</dbReference>
<keyword evidence="3" id="KW-1003">Cell membrane</keyword>
<feature type="transmembrane region" description="Helical" evidence="9">
    <location>
        <begin position="168"/>
        <end position="184"/>
    </location>
</feature>
<keyword evidence="2" id="KW-0813">Transport</keyword>
<dbReference type="GO" id="GO:0022857">
    <property type="term" value="F:transmembrane transporter activity"/>
    <property type="evidence" value="ECO:0007669"/>
    <property type="project" value="InterPro"/>
</dbReference>
<dbReference type="OrthoDB" id="4142200at2759"/>
<keyword evidence="5 9" id="KW-0812">Transmembrane</keyword>
<dbReference type="PANTHER" id="PTHR48021:SF46">
    <property type="entry name" value="MAJOR FACILITATOR SUPERFAMILY (MFS) PROFILE DOMAIN-CONTAINING PROTEIN"/>
    <property type="match status" value="1"/>
</dbReference>
<feature type="transmembrane region" description="Helical" evidence="9">
    <location>
        <begin position="346"/>
        <end position="374"/>
    </location>
</feature>
<evidence type="ECO:0000256" key="7">
    <source>
        <dbReference type="ARBA" id="ARBA00023136"/>
    </source>
</evidence>
<keyword evidence="8" id="KW-0175">Coiled coil</keyword>
<feature type="coiled-coil region" evidence="8">
    <location>
        <begin position="196"/>
        <end position="231"/>
    </location>
</feature>
<dbReference type="InterPro" id="IPR020846">
    <property type="entry name" value="MFS_dom"/>
</dbReference>
<dbReference type="InterPro" id="IPR050549">
    <property type="entry name" value="MFS_Trehalose_Transporter"/>
</dbReference>
<comment type="subcellular location">
    <subcellularLocation>
        <location evidence="1">Cell membrane</location>
        <topology evidence="1">Multi-pass membrane protein</topology>
    </subcellularLocation>
</comment>
<feature type="transmembrane region" description="Helical" evidence="9">
    <location>
        <begin position="49"/>
        <end position="67"/>
    </location>
</feature>
<feature type="transmembrane region" description="Helical" evidence="9">
    <location>
        <begin position="247"/>
        <end position="272"/>
    </location>
</feature>
<keyword evidence="6 9" id="KW-1133">Transmembrane helix</keyword>
<dbReference type="InterPro" id="IPR005828">
    <property type="entry name" value="MFS_sugar_transport-like"/>
</dbReference>
<protein>
    <submittedName>
        <fullName evidence="11">(apollo) hypothetical protein</fullName>
    </submittedName>
</protein>
<dbReference type="PANTHER" id="PTHR48021">
    <property type="match status" value="1"/>
</dbReference>
<keyword evidence="4" id="KW-0762">Sugar transport</keyword>